<reference evidence="2 3" key="1">
    <citation type="submission" date="2022-12" db="EMBL/GenBank/DDBJ databases">
        <title>Chromosome-scale assembly of the Ensete ventricosum genome.</title>
        <authorList>
            <person name="Dussert Y."/>
            <person name="Stocks J."/>
            <person name="Wendawek A."/>
            <person name="Woldeyes F."/>
            <person name="Nichols R.A."/>
            <person name="Borrell J.S."/>
        </authorList>
    </citation>
    <scope>NUCLEOTIDE SEQUENCE [LARGE SCALE GENOMIC DNA]</scope>
    <source>
        <strain evidence="3">cv. Maze</strain>
        <tissue evidence="2">Seeds</tissue>
    </source>
</reference>
<dbReference type="EMBL" id="JAQQAF010000005">
    <property type="protein sequence ID" value="KAJ8485390.1"/>
    <property type="molecule type" value="Genomic_DNA"/>
</dbReference>
<sequence length="91" mass="9951">MVLSSREGRKGQERKEPVEGEGVVEGAQGTEVVGVELRSFTTQPQEQHLTTRGKSLEAQEHLPKVRIAVGRQRGNSGVICNVNMGERLLSL</sequence>
<gene>
    <name evidence="2" type="ORF">OPV22_017875</name>
</gene>
<feature type="region of interest" description="Disordered" evidence="1">
    <location>
        <begin position="1"/>
        <end position="27"/>
    </location>
</feature>
<keyword evidence="3" id="KW-1185">Reference proteome</keyword>
<name>A0AAV8QUN4_ENSVE</name>
<comment type="caution">
    <text evidence="2">The sequence shown here is derived from an EMBL/GenBank/DDBJ whole genome shotgun (WGS) entry which is preliminary data.</text>
</comment>
<protein>
    <submittedName>
        <fullName evidence="2">Uncharacterized protein</fullName>
    </submittedName>
</protein>
<accession>A0AAV8QUN4</accession>
<dbReference type="Proteomes" id="UP001222027">
    <property type="component" value="Unassembled WGS sequence"/>
</dbReference>
<proteinExistence type="predicted"/>
<evidence type="ECO:0000256" key="1">
    <source>
        <dbReference type="SAM" id="MobiDB-lite"/>
    </source>
</evidence>
<evidence type="ECO:0000313" key="3">
    <source>
        <dbReference type="Proteomes" id="UP001222027"/>
    </source>
</evidence>
<evidence type="ECO:0000313" key="2">
    <source>
        <dbReference type="EMBL" id="KAJ8485390.1"/>
    </source>
</evidence>
<dbReference type="AlphaFoldDB" id="A0AAV8QUN4"/>
<organism evidence="2 3">
    <name type="scientific">Ensete ventricosum</name>
    <name type="common">Abyssinian banana</name>
    <name type="synonym">Musa ensete</name>
    <dbReference type="NCBI Taxonomy" id="4639"/>
    <lineage>
        <taxon>Eukaryota</taxon>
        <taxon>Viridiplantae</taxon>
        <taxon>Streptophyta</taxon>
        <taxon>Embryophyta</taxon>
        <taxon>Tracheophyta</taxon>
        <taxon>Spermatophyta</taxon>
        <taxon>Magnoliopsida</taxon>
        <taxon>Liliopsida</taxon>
        <taxon>Zingiberales</taxon>
        <taxon>Musaceae</taxon>
        <taxon>Ensete</taxon>
    </lineage>
</organism>
<feature type="compositionally biased region" description="Basic and acidic residues" evidence="1">
    <location>
        <begin position="1"/>
        <end position="18"/>
    </location>
</feature>